<dbReference type="InterPro" id="IPR036291">
    <property type="entry name" value="NAD(P)-bd_dom_sf"/>
</dbReference>
<keyword evidence="6" id="KW-1185">Reference proteome</keyword>
<dbReference type="InterPro" id="IPR000683">
    <property type="entry name" value="Gfo/Idh/MocA-like_OxRdtase_N"/>
</dbReference>
<dbReference type="Proteomes" id="UP000215902">
    <property type="component" value="Unassembled WGS sequence"/>
</dbReference>
<accession>A0A267H9U8</accession>
<dbReference type="Pfam" id="PF22725">
    <property type="entry name" value="GFO_IDH_MocA_C3"/>
    <property type="match status" value="1"/>
</dbReference>
<feature type="non-terminal residue" evidence="5">
    <location>
        <position position="1"/>
    </location>
</feature>
<dbReference type="EMBL" id="NIVC01000012">
    <property type="protein sequence ID" value="PAA94277.1"/>
    <property type="molecule type" value="Genomic_DNA"/>
</dbReference>
<dbReference type="GO" id="GO:0000166">
    <property type="term" value="F:nucleotide binding"/>
    <property type="evidence" value="ECO:0007669"/>
    <property type="project" value="InterPro"/>
</dbReference>
<evidence type="ECO:0008006" key="7">
    <source>
        <dbReference type="Google" id="ProtNLM"/>
    </source>
</evidence>
<evidence type="ECO:0000256" key="1">
    <source>
        <dbReference type="ARBA" id="ARBA00010928"/>
    </source>
</evidence>
<gene>
    <name evidence="5" type="ORF">BOX15_Mlig016936g1</name>
</gene>
<dbReference type="GO" id="GO:0016491">
    <property type="term" value="F:oxidoreductase activity"/>
    <property type="evidence" value="ECO:0007669"/>
    <property type="project" value="UniProtKB-KW"/>
</dbReference>
<evidence type="ECO:0000259" key="3">
    <source>
        <dbReference type="Pfam" id="PF01408"/>
    </source>
</evidence>
<dbReference type="AlphaFoldDB" id="A0A267H9U8"/>
<reference evidence="5 6" key="1">
    <citation type="submission" date="2017-06" db="EMBL/GenBank/DDBJ databases">
        <title>A platform for efficient transgenesis in Macrostomum lignano, a flatworm model organism for stem cell research.</title>
        <authorList>
            <person name="Berezikov E."/>
        </authorList>
    </citation>
    <scope>NUCLEOTIDE SEQUENCE [LARGE SCALE GENOMIC DNA]</scope>
    <source>
        <strain evidence="5">DV1</strain>
        <tissue evidence="5">Whole organism</tissue>
    </source>
</reference>
<dbReference type="PANTHER" id="PTHR42840:SF3">
    <property type="entry name" value="BINDING ROSSMANN FOLD OXIDOREDUCTASE, PUTATIVE (AFU_ORTHOLOGUE AFUA_2G10240)-RELATED"/>
    <property type="match status" value="1"/>
</dbReference>
<evidence type="ECO:0000256" key="2">
    <source>
        <dbReference type="ARBA" id="ARBA00023002"/>
    </source>
</evidence>
<organism evidence="5 6">
    <name type="scientific">Macrostomum lignano</name>
    <dbReference type="NCBI Taxonomy" id="282301"/>
    <lineage>
        <taxon>Eukaryota</taxon>
        <taxon>Metazoa</taxon>
        <taxon>Spiralia</taxon>
        <taxon>Lophotrochozoa</taxon>
        <taxon>Platyhelminthes</taxon>
        <taxon>Rhabditophora</taxon>
        <taxon>Macrostomorpha</taxon>
        <taxon>Macrostomida</taxon>
        <taxon>Macrostomidae</taxon>
        <taxon>Macrostomum</taxon>
    </lineage>
</organism>
<evidence type="ECO:0000313" key="5">
    <source>
        <dbReference type="EMBL" id="PAA94277.1"/>
    </source>
</evidence>
<dbReference type="STRING" id="282301.A0A267H9U8"/>
<dbReference type="SUPFAM" id="SSF51735">
    <property type="entry name" value="NAD(P)-binding Rossmann-fold domains"/>
    <property type="match status" value="1"/>
</dbReference>
<dbReference type="OrthoDB" id="64915at2759"/>
<evidence type="ECO:0000259" key="4">
    <source>
        <dbReference type="Pfam" id="PF22725"/>
    </source>
</evidence>
<dbReference type="PANTHER" id="PTHR42840">
    <property type="entry name" value="NAD(P)-BINDING ROSSMANN-FOLD SUPERFAMILY PROTEIN-RELATED"/>
    <property type="match status" value="1"/>
</dbReference>
<dbReference type="Gene3D" id="3.40.50.720">
    <property type="entry name" value="NAD(P)-binding Rossmann-like Domain"/>
    <property type="match status" value="1"/>
</dbReference>
<dbReference type="SUPFAM" id="SSF55347">
    <property type="entry name" value="Glyceraldehyde-3-phosphate dehydrogenase-like, C-terminal domain"/>
    <property type="match status" value="1"/>
</dbReference>
<protein>
    <recommendedName>
        <fullName evidence="7">Gfo/Idh/MocA-like oxidoreductase N-terminal domain-containing protein</fullName>
    </recommendedName>
</protein>
<feature type="domain" description="Gfo/Idh/MocA-like oxidoreductase N-terminal" evidence="3">
    <location>
        <begin position="30"/>
        <end position="152"/>
    </location>
</feature>
<name>A0A267H9U8_9PLAT</name>
<feature type="domain" description="GFO/IDH/MocA-like oxidoreductase" evidence="4">
    <location>
        <begin position="173"/>
        <end position="280"/>
    </location>
</feature>
<dbReference type="GO" id="GO:0006740">
    <property type="term" value="P:NADPH regeneration"/>
    <property type="evidence" value="ECO:0007669"/>
    <property type="project" value="TreeGrafter"/>
</dbReference>
<comment type="similarity">
    <text evidence="1">Belongs to the Gfo/Idh/MocA family.</text>
</comment>
<proteinExistence type="inferred from homology"/>
<keyword evidence="2" id="KW-0560">Oxidoreductase</keyword>
<sequence length="369" mass="40367">HRKNLSQSFESIITAIETEMSAQTSLPVGAVFGLGRAGRIHFGNIASLRLARVKYVIDADPKAASVAAAAILGGQTDELPKFLLPEEEDQAMADPEVTFCVICSPTMTHETALRKCINSGKQMFCEKPIATSLESMKEVYKLAENKGLLLHCSFNRRYDPSFSLLRDRIPTTCGEVHTIRTCSRDNPYPSIEYLRTSGGIFHDCGVHDLDMACWLAGEWPSTVFATAARHNPQLKDFNDHDTAVIVVKFPSGAIGIIELDRRSTYGYDQRIEVHGAQGMIASNNVCDRAVTSSTAAGVNSANIQYSFPQRYAEGYVNSMRSFLSRISGSDENAMIVTPIESLNVSTLADACEKSLETGAPVKFQPINTL</sequence>
<evidence type="ECO:0000313" key="6">
    <source>
        <dbReference type="Proteomes" id="UP000215902"/>
    </source>
</evidence>
<dbReference type="Gene3D" id="3.30.360.10">
    <property type="entry name" value="Dihydrodipicolinate Reductase, domain 2"/>
    <property type="match status" value="1"/>
</dbReference>
<dbReference type="Pfam" id="PF01408">
    <property type="entry name" value="GFO_IDH_MocA"/>
    <property type="match status" value="1"/>
</dbReference>
<comment type="caution">
    <text evidence="5">The sequence shown here is derived from an EMBL/GenBank/DDBJ whole genome shotgun (WGS) entry which is preliminary data.</text>
</comment>
<dbReference type="GO" id="GO:0005737">
    <property type="term" value="C:cytoplasm"/>
    <property type="evidence" value="ECO:0007669"/>
    <property type="project" value="TreeGrafter"/>
</dbReference>
<dbReference type="InterPro" id="IPR055170">
    <property type="entry name" value="GFO_IDH_MocA-like_dom"/>
</dbReference>